<gene>
    <name evidence="1" type="ORF">H206_06173</name>
</gene>
<proteinExistence type="predicted"/>
<reference evidence="1 2" key="1">
    <citation type="submission" date="2017-01" db="EMBL/GenBank/DDBJ databases">
        <title>The cable genome- insights into the physiology and evolution of filamentous bacteria capable of sulfide oxidation via long distance electron transfer.</title>
        <authorList>
            <person name="Schreiber L."/>
            <person name="Bjerg J.T."/>
            <person name="Boggild A."/>
            <person name="Van De Vossenberg J."/>
            <person name="Meysman F."/>
            <person name="Nielsen L.P."/>
            <person name="Schramm A."/>
            <person name="Kjeldsen K.U."/>
        </authorList>
    </citation>
    <scope>NUCLEOTIDE SEQUENCE [LARGE SCALE GENOMIC DNA]</scope>
    <source>
        <strain evidence="1">MCF</strain>
    </source>
</reference>
<comment type="caution">
    <text evidence="1">The sequence shown here is derived from an EMBL/GenBank/DDBJ whole genome shotgun (WGS) entry which is preliminary data.</text>
</comment>
<name>A0A3S3QTX1_9BACT</name>
<evidence type="ECO:0000313" key="1">
    <source>
        <dbReference type="EMBL" id="RWX47646.1"/>
    </source>
</evidence>
<accession>A0A3S3QTX1</accession>
<protein>
    <submittedName>
        <fullName evidence="1">Uncharacterized protein</fullName>
    </submittedName>
</protein>
<evidence type="ECO:0000313" key="2">
    <source>
        <dbReference type="Proteomes" id="UP000287853"/>
    </source>
</evidence>
<dbReference type="EMBL" id="MTKO01000030">
    <property type="protein sequence ID" value="RWX47646.1"/>
    <property type="molecule type" value="Genomic_DNA"/>
</dbReference>
<dbReference type="Proteomes" id="UP000287853">
    <property type="component" value="Unassembled WGS sequence"/>
</dbReference>
<keyword evidence="2" id="KW-1185">Reference proteome</keyword>
<sequence>MLNKKGPPTYASDPFLFMVNLPGTCLARDPVFYI</sequence>
<organism evidence="1 2">
    <name type="scientific">Candidatus Electrothrix aarhusensis</name>
    <dbReference type="NCBI Taxonomy" id="1859131"/>
    <lineage>
        <taxon>Bacteria</taxon>
        <taxon>Pseudomonadati</taxon>
        <taxon>Thermodesulfobacteriota</taxon>
        <taxon>Desulfobulbia</taxon>
        <taxon>Desulfobulbales</taxon>
        <taxon>Desulfobulbaceae</taxon>
        <taxon>Candidatus Electrothrix</taxon>
    </lineage>
</organism>
<dbReference type="AlphaFoldDB" id="A0A3S3QTX1"/>